<proteinExistence type="predicted"/>
<evidence type="ECO:0000313" key="4">
    <source>
        <dbReference type="Proteomes" id="UP001153076"/>
    </source>
</evidence>
<dbReference type="Proteomes" id="UP001153076">
    <property type="component" value="Unassembled WGS sequence"/>
</dbReference>
<dbReference type="EMBL" id="JAKOGI010000737">
    <property type="protein sequence ID" value="KAJ8430943.1"/>
    <property type="molecule type" value="Genomic_DNA"/>
</dbReference>
<dbReference type="AlphaFoldDB" id="A0A9Q1JTU3"/>
<name>A0A9Q1JTU3_9CARY</name>
<evidence type="ECO:0000313" key="3">
    <source>
        <dbReference type="EMBL" id="KAJ8430943.1"/>
    </source>
</evidence>
<evidence type="ECO:0000313" key="2">
    <source>
        <dbReference type="EMBL" id="KAJ8420109.1"/>
    </source>
</evidence>
<dbReference type="OrthoDB" id="1938320at2759"/>
<reference evidence="3" key="1">
    <citation type="submission" date="2022-04" db="EMBL/GenBank/DDBJ databases">
        <title>Carnegiea gigantea Genome sequencing and assembly v2.</title>
        <authorList>
            <person name="Copetti D."/>
            <person name="Sanderson M.J."/>
            <person name="Burquez A."/>
            <person name="Wojciechowski M.F."/>
        </authorList>
    </citation>
    <scope>NUCLEOTIDE SEQUENCE</scope>
    <source>
        <strain evidence="3">SGP5-SGP5p</strain>
        <tissue evidence="3">Aerial part</tissue>
    </source>
</reference>
<feature type="compositionally biased region" description="Polar residues" evidence="1">
    <location>
        <begin position="56"/>
        <end position="66"/>
    </location>
</feature>
<evidence type="ECO:0008006" key="5">
    <source>
        <dbReference type="Google" id="ProtNLM"/>
    </source>
</evidence>
<organism evidence="3 4">
    <name type="scientific">Carnegiea gigantea</name>
    <dbReference type="NCBI Taxonomy" id="171969"/>
    <lineage>
        <taxon>Eukaryota</taxon>
        <taxon>Viridiplantae</taxon>
        <taxon>Streptophyta</taxon>
        <taxon>Embryophyta</taxon>
        <taxon>Tracheophyta</taxon>
        <taxon>Spermatophyta</taxon>
        <taxon>Magnoliopsida</taxon>
        <taxon>eudicotyledons</taxon>
        <taxon>Gunneridae</taxon>
        <taxon>Pentapetalae</taxon>
        <taxon>Caryophyllales</taxon>
        <taxon>Cactineae</taxon>
        <taxon>Cactaceae</taxon>
        <taxon>Cactoideae</taxon>
        <taxon>Echinocereeae</taxon>
        <taxon>Carnegiea</taxon>
    </lineage>
</organism>
<comment type="caution">
    <text evidence="3">The sequence shown here is derived from an EMBL/GenBank/DDBJ whole genome shotgun (WGS) entry which is preliminary data.</text>
</comment>
<evidence type="ECO:0000256" key="1">
    <source>
        <dbReference type="SAM" id="MobiDB-lite"/>
    </source>
</evidence>
<keyword evidence="4" id="KW-1185">Reference proteome</keyword>
<dbReference type="InterPro" id="IPR039620">
    <property type="entry name" value="BKI1/MAKR1/3/4"/>
</dbReference>
<sequence length="315" mass="35540">MAYHHDQQRMTLKEEEEEDDYIDMEVNSFTHFPPLPRSTTATSSPPHHPPVEFEFQTKSSSNAARELSTVSPADELFYKGKLLPLFLPSRLLMFEQLSSNFTSSTLITPLESCNISPVESCQVSQELCPDDYFRDYFAHQDDRKGGLFDSYDNDSNLKRSWTRKMKTKIKALFGKSLVAGCSVQSSVLIKNEESEHLKKQIKGTQKNPFGKNEAKNDHIHSSIFCHRRSFSGAFKRRTFMKKLSSSSSTSSSSSSNSVGLNDSELLKRSSSANMDVEGSLIQAAIAHCKESQQEFRSQNTLREVGIHSLDSSRIK</sequence>
<dbReference type="PANTHER" id="PTHR33312:SF5">
    <property type="entry name" value="MEMBRANE-ASSOCIATED KINASE REGULATOR 4-RELATED"/>
    <property type="match status" value="1"/>
</dbReference>
<accession>A0A9Q1JTU3</accession>
<dbReference type="GO" id="GO:0019210">
    <property type="term" value="F:kinase inhibitor activity"/>
    <property type="evidence" value="ECO:0007669"/>
    <property type="project" value="InterPro"/>
</dbReference>
<protein>
    <recommendedName>
        <fullName evidence="5">Membrane-associated kinase regulator 4</fullName>
    </recommendedName>
</protein>
<dbReference type="EMBL" id="JAKOGI010003855">
    <property type="protein sequence ID" value="KAJ8420109.1"/>
    <property type="molecule type" value="Genomic_DNA"/>
</dbReference>
<gene>
    <name evidence="3" type="ORF">Cgig2_003222</name>
    <name evidence="2" type="ORF">Cgig2_012613</name>
</gene>
<dbReference type="PANTHER" id="PTHR33312">
    <property type="entry name" value="MEMBRANE-ASSOCIATED KINASE REGULATOR 4-RELATED"/>
    <property type="match status" value="1"/>
</dbReference>
<dbReference type="GO" id="GO:0005886">
    <property type="term" value="C:plasma membrane"/>
    <property type="evidence" value="ECO:0007669"/>
    <property type="project" value="InterPro"/>
</dbReference>
<feature type="region of interest" description="Disordered" evidence="1">
    <location>
        <begin position="33"/>
        <end position="66"/>
    </location>
</feature>